<feature type="compositionally biased region" description="Low complexity" evidence="1">
    <location>
        <begin position="96"/>
        <end position="106"/>
    </location>
</feature>
<organism evidence="2">
    <name type="scientific">Paramoeba aestuarina</name>
    <dbReference type="NCBI Taxonomy" id="180227"/>
    <lineage>
        <taxon>Eukaryota</taxon>
        <taxon>Amoebozoa</taxon>
        <taxon>Discosea</taxon>
        <taxon>Flabellinia</taxon>
        <taxon>Dactylopodida</taxon>
        <taxon>Paramoebidae</taxon>
        <taxon>Paramoeba</taxon>
    </lineage>
</organism>
<accession>A0A7S4KIL0</accession>
<reference evidence="2" key="1">
    <citation type="submission" date="2021-01" db="EMBL/GenBank/DDBJ databases">
        <authorList>
            <person name="Corre E."/>
            <person name="Pelletier E."/>
            <person name="Niang G."/>
            <person name="Scheremetjew M."/>
            <person name="Finn R."/>
            <person name="Kale V."/>
            <person name="Holt S."/>
            <person name="Cochrane G."/>
            <person name="Meng A."/>
            <person name="Brown T."/>
            <person name="Cohen L."/>
        </authorList>
    </citation>
    <scope>NUCLEOTIDE SEQUENCE</scope>
    <source>
        <strain evidence="2">SoJaBio B1-5/56/2</strain>
    </source>
</reference>
<gene>
    <name evidence="2" type="ORF">NAES01612_LOCUS7096</name>
</gene>
<evidence type="ECO:0000256" key="1">
    <source>
        <dbReference type="SAM" id="MobiDB-lite"/>
    </source>
</evidence>
<dbReference type="EMBL" id="HBKR01010658">
    <property type="protein sequence ID" value="CAE2295635.1"/>
    <property type="molecule type" value="Transcribed_RNA"/>
</dbReference>
<feature type="region of interest" description="Disordered" evidence="1">
    <location>
        <begin position="47"/>
        <end position="191"/>
    </location>
</feature>
<sequence>MQNKINLLTHKVEVAHRDLENEKEGFLELQEKYAEQVRQKRKLEELYQKSKDQVGSTTPRRAAFSPTPGGACASSGSKSPLPFRPVSMRPPEDPLRFSSPRPSRFSVDQSRFDFKSALTDPRRKVLNPNRSPLTSRSPIWSPQTTPKADSQFSRPPISMRSPTSPAGGSPAAKRLTRPPFFSTPAVCLIEE</sequence>
<protein>
    <submittedName>
        <fullName evidence="2">Uncharacterized protein</fullName>
    </submittedName>
</protein>
<proteinExistence type="predicted"/>
<feature type="compositionally biased region" description="Polar residues" evidence="1">
    <location>
        <begin position="128"/>
        <end position="153"/>
    </location>
</feature>
<name>A0A7S4KIL0_9EUKA</name>
<evidence type="ECO:0000313" key="2">
    <source>
        <dbReference type="EMBL" id="CAE2295635.1"/>
    </source>
</evidence>
<dbReference type="AlphaFoldDB" id="A0A7S4KIL0"/>